<dbReference type="EMBL" id="CACVBM020001163">
    <property type="protein sequence ID" value="CAA7036577.1"/>
    <property type="molecule type" value="Genomic_DNA"/>
</dbReference>
<dbReference type="Proteomes" id="UP000467841">
    <property type="component" value="Unassembled WGS sequence"/>
</dbReference>
<reference evidence="2" key="1">
    <citation type="submission" date="2020-01" db="EMBL/GenBank/DDBJ databases">
        <authorList>
            <person name="Mishra B."/>
        </authorList>
    </citation>
    <scope>NUCLEOTIDE SEQUENCE [LARGE SCALE GENOMIC DNA]</scope>
</reference>
<accession>A0A6D2JI85</accession>
<keyword evidence="1" id="KW-0812">Transmembrane</keyword>
<organism evidence="2 3">
    <name type="scientific">Microthlaspi erraticum</name>
    <dbReference type="NCBI Taxonomy" id="1685480"/>
    <lineage>
        <taxon>Eukaryota</taxon>
        <taxon>Viridiplantae</taxon>
        <taxon>Streptophyta</taxon>
        <taxon>Embryophyta</taxon>
        <taxon>Tracheophyta</taxon>
        <taxon>Spermatophyta</taxon>
        <taxon>Magnoliopsida</taxon>
        <taxon>eudicotyledons</taxon>
        <taxon>Gunneridae</taxon>
        <taxon>Pentapetalae</taxon>
        <taxon>rosids</taxon>
        <taxon>malvids</taxon>
        <taxon>Brassicales</taxon>
        <taxon>Brassicaceae</taxon>
        <taxon>Coluteocarpeae</taxon>
        <taxon>Microthlaspi</taxon>
    </lineage>
</organism>
<evidence type="ECO:0000256" key="1">
    <source>
        <dbReference type="SAM" id="Phobius"/>
    </source>
</evidence>
<feature type="transmembrane region" description="Helical" evidence="1">
    <location>
        <begin position="138"/>
        <end position="154"/>
    </location>
</feature>
<name>A0A6D2JI85_9BRAS</name>
<evidence type="ECO:0000313" key="3">
    <source>
        <dbReference type="Proteomes" id="UP000467841"/>
    </source>
</evidence>
<keyword evidence="1" id="KW-1133">Transmembrane helix</keyword>
<dbReference type="SUPFAM" id="SSF48371">
    <property type="entry name" value="ARM repeat"/>
    <property type="match status" value="1"/>
</dbReference>
<evidence type="ECO:0008006" key="4">
    <source>
        <dbReference type="Google" id="ProtNLM"/>
    </source>
</evidence>
<dbReference type="Gene3D" id="1.25.10.10">
    <property type="entry name" value="Leucine-rich Repeat Variant"/>
    <property type="match status" value="1"/>
</dbReference>
<proteinExistence type="predicted"/>
<protein>
    <recommendedName>
        <fullName evidence="4">U-box domain-containing protein</fullName>
    </recommendedName>
</protein>
<dbReference type="InterPro" id="IPR016024">
    <property type="entry name" value="ARM-type_fold"/>
</dbReference>
<evidence type="ECO:0000313" key="2">
    <source>
        <dbReference type="EMBL" id="CAA7036577.1"/>
    </source>
</evidence>
<keyword evidence="1" id="KW-0472">Membrane</keyword>
<comment type="caution">
    <text evidence="2">The sequence shown here is derived from an EMBL/GenBank/DDBJ whole genome shotgun (WGS) entry which is preliminary data.</text>
</comment>
<dbReference type="AlphaFoldDB" id="A0A6D2JI85"/>
<sequence length="157" mass="17648">MHRLDSNKIIICNGVTLKALLDVIKEGDFSVSRQAVSVVSHLCKLPENKVKAVSAGLIPLLTDKIKAGGSSTLELRLCLRESKKFQEASELVSKKMENDVVAESNDLLKKTSPVKEINDVNWTKKVENSVKPSTKKKLMWKVFLILFFLFLLARRHT</sequence>
<keyword evidence="3" id="KW-1185">Reference proteome</keyword>
<gene>
    <name evidence="2" type="ORF">MERR_LOCUS23812</name>
</gene>
<dbReference type="InterPro" id="IPR011989">
    <property type="entry name" value="ARM-like"/>
</dbReference>